<name>A0ABW0HZ73_9BACL</name>
<evidence type="ECO:0000256" key="4">
    <source>
        <dbReference type="ARBA" id="ARBA00022801"/>
    </source>
</evidence>
<evidence type="ECO:0000256" key="3">
    <source>
        <dbReference type="ARBA" id="ARBA00022741"/>
    </source>
</evidence>
<dbReference type="GO" id="GO:0008803">
    <property type="term" value="F:bis(5'-nucleosyl)-tetraphosphatase (symmetrical) activity"/>
    <property type="evidence" value="ECO:0007669"/>
    <property type="project" value="UniProtKB-EC"/>
</dbReference>
<dbReference type="InterPro" id="IPR003607">
    <property type="entry name" value="HD/PDEase_dom"/>
</dbReference>
<feature type="domain" description="HD" evidence="7">
    <location>
        <begin position="18"/>
        <end position="132"/>
    </location>
</feature>
<dbReference type="RefSeq" id="WP_378136203.1">
    <property type="nucleotide sequence ID" value="NZ_JBHSMI010000029.1"/>
</dbReference>
<dbReference type="InterPro" id="IPR051094">
    <property type="entry name" value="Diverse_Catalytic_Enzymes"/>
</dbReference>
<evidence type="ECO:0000256" key="6">
    <source>
        <dbReference type="ARBA" id="ARBA00049417"/>
    </source>
</evidence>
<keyword evidence="4 8" id="KW-0378">Hydrolase</keyword>
<dbReference type="PROSITE" id="PS51831">
    <property type="entry name" value="HD"/>
    <property type="match status" value="1"/>
</dbReference>
<dbReference type="Proteomes" id="UP001596113">
    <property type="component" value="Unassembled WGS sequence"/>
</dbReference>
<accession>A0ABW0HZ73</accession>
<dbReference type="EC" id="3.6.1.41" evidence="1"/>
<comment type="catalytic activity">
    <reaction evidence="6">
        <text>P(1),P(4)-bis(5'-adenosyl) tetraphosphate + H2O = 2 ADP + 2 H(+)</text>
        <dbReference type="Rhea" id="RHEA:24252"/>
        <dbReference type="ChEBI" id="CHEBI:15377"/>
        <dbReference type="ChEBI" id="CHEBI:15378"/>
        <dbReference type="ChEBI" id="CHEBI:58141"/>
        <dbReference type="ChEBI" id="CHEBI:456216"/>
        <dbReference type="EC" id="3.6.1.41"/>
    </reaction>
</comment>
<dbReference type="CDD" id="cd00077">
    <property type="entry name" value="HDc"/>
    <property type="match status" value="1"/>
</dbReference>
<dbReference type="Pfam" id="PF01966">
    <property type="entry name" value="HD"/>
    <property type="match status" value="1"/>
</dbReference>
<evidence type="ECO:0000313" key="8">
    <source>
        <dbReference type="EMBL" id="MFC5405177.1"/>
    </source>
</evidence>
<keyword evidence="5" id="KW-0408">Iron</keyword>
<keyword evidence="3" id="KW-0547">Nucleotide-binding</keyword>
<dbReference type="NCBIfam" id="TIGR00488">
    <property type="entry name" value="bis(5'-nucleosyl)-tetraphosphatase (symmetrical) YqeK"/>
    <property type="match status" value="1"/>
</dbReference>
<evidence type="ECO:0000256" key="1">
    <source>
        <dbReference type="ARBA" id="ARBA00012506"/>
    </source>
</evidence>
<organism evidence="8 9">
    <name type="scientific">Cohnella soli</name>
    <dbReference type="NCBI Taxonomy" id="425005"/>
    <lineage>
        <taxon>Bacteria</taxon>
        <taxon>Bacillati</taxon>
        <taxon>Bacillota</taxon>
        <taxon>Bacilli</taxon>
        <taxon>Bacillales</taxon>
        <taxon>Paenibacillaceae</taxon>
        <taxon>Cohnella</taxon>
    </lineage>
</organism>
<dbReference type="PANTHER" id="PTHR35795:SF1">
    <property type="entry name" value="BIS(5'-NUCLEOSYL)-TETRAPHOSPHATASE, SYMMETRICAL"/>
    <property type="match status" value="1"/>
</dbReference>
<protein>
    <recommendedName>
        <fullName evidence="1">bis(5'-nucleosyl)-tetraphosphatase (symmetrical)</fullName>
        <ecNumber evidence="1">3.6.1.41</ecNumber>
    </recommendedName>
</protein>
<dbReference type="Gene3D" id="1.10.3210.10">
    <property type="entry name" value="Hypothetical protein af1432"/>
    <property type="match status" value="1"/>
</dbReference>
<sequence>MDLDKLREATRAQMPDKRWKHTLGVVDTAIALAVRYGGHTEKAELAALLHDYSKAWATDRMETIIREQSLPADLLVYDKDLWHAHVGAWAVASEHGIADEEVLDAIRYHTSGREGMTLLDKIVCLADYIEPGRDFPGVDDIRKLAESSLEEALVEAFGSTIKVLVKRGKRIFPETVAARNDLIMQTKKA</sequence>
<dbReference type="PANTHER" id="PTHR35795">
    <property type="entry name" value="SLR1885 PROTEIN"/>
    <property type="match status" value="1"/>
</dbReference>
<dbReference type="SMART" id="SM00471">
    <property type="entry name" value="HDc"/>
    <property type="match status" value="1"/>
</dbReference>
<dbReference type="InterPro" id="IPR005249">
    <property type="entry name" value="YqeK"/>
</dbReference>
<comment type="caution">
    <text evidence="8">The sequence shown here is derived from an EMBL/GenBank/DDBJ whole genome shotgun (WGS) entry which is preliminary data.</text>
</comment>
<evidence type="ECO:0000259" key="7">
    <source>
        <dbReference type="PROSITE" id="PS51831"/>
    </source>
</evidence>
<keyword evidence="2" id="KW-0479">Metal-binding</keyword>
<gene>
    <name evidence="8" type="primary">yqeK</name>
    <name evidence="8" type="ORF">ACFPOF_20755</name>
</gene>
<dbReference type="InterPro" id="IPR006674">
    <property type="entry name" value="HD_domain"/>
</dbReference>
<evidence type="ECO:0000256" key="2">
    <source>
        <dbReference type="ARBA" id="ARBA00022723"/>
    </source>
</evidence>
<reference evidence="9" key="1">
    <citation type="journal article" date="2019" name="Int. J. Syst. Evol. Microbiol.">
        <title>The Global Catalogue of Microorganisms (GCM) 10K type strain sequencing project: providing services to taxonomists for standard genome sequencing and annotation.</title>
        <authorList>
            <consortium name="The Broad Institute Genomics Platform"/>
            <consortium name="The Broad Institute Genome Sequencing Center for Infectious Disease"/>
            <person name="Wu L."/>
            <person name="Ma J."/>
        </authorList>
    </citation>
    <scope>NUCLEOTIDE SEQUENCE [LARGE SCALE GENOMIC DNA]</scope>
    <source>
        <strain evidence="9">CGMCC 1.18575</strain>
    </source>
</reference>
<evidence type="ECO:0000313" key="9">
    <source>
        <dbReference type="Proteomes" id="UP001596113"/>
    </source>
</evidence>
<keyword evidence="9" id="KW-1185">Reference proteome</keyword>
<evidence type="ECO:0000256" key="5">
    <source>
        <dbReference type="ARBA" id="ARBA00023004"/>
    </source>
</evidence>
<proteinExistence type="predicted"/>
<dbReference type="EMBL" id="JBHSMI010000029">
    <property type="protein sequence ID" value="MFC5405177.1"/>
    <property type="molecule type" value="Genomic_DNA"/>
</dbReference>
<dbReference type="SUPFAM" id="SSF109604">
    <property type="entry name" value="HD-domain/PDEase-like"/>
    <property type="match status" value="1"/>
</dbReference>